<protein>
    <submittedName>
        <fullName evidence="1">Uncharacterized conserved protein, DUF433 family</fullName>
    </submittedName>
</protein>
<dbReference type="AlphaFoldDB" id="A0A1C6T636"/>
<dbReference type="Pfam" id="PF04255">
    <property type="entry name" value="DUF433"/>
    <property type="match status" value="1"/>
</dbReference>
<keyword evidence="2" id="KW-1185">Reference proteome</keyword>
<accession>A0A1C6T636</accession>
<organism evidence="1 2">
    <name type="scientific">Micromonospora pallida</name>
    <dbReference type="NCBI Taxonomy" id="145854"/>
    <lineage>
        <taxon>Bacteria</taxon>
        <taxon>Bacillati</taxon>
        <taxon>Actinomycetota</taxon>
        <taxon>Actinomycetes</taxon>
        <taxon>Micromonosporales</taxon>
        <taxon>Micromonosporaceae</taxon>
        <taxon>Micromonospora</taxon>
    </lineage>
</organism>
<evidence type="ECO:0000313" key="1">
    <source>
        <dbReference type="EMBL" id="SCL36895.1"/>
    </source>
</evidence>
<dbReference type="InterPro" id="IPR009057">
    <property type="entry name" value="Homeodomain-like_sf"/>
</dbReference>
<proteinExistence type="predicted"/>
<dbReference type="InterPro" id="IPR007367">
    <property type="entry name" value="DUF433"/>
</dbReference>
<evidence type="ECO:0000313" key="2">
    <source>
        <dbReference type="Proteomes" id="UP000198959"/>
    </source>
</evidence>
<dbReference type="OrthoDB" id="3699668at2"/>
<dbReference type="Proteomes" id="UP000198959">
    <property type="component" value="Unassembled WGS sequence"/>
</dbReference>
<name>A0A1C6T636_9ACTN</name>
<reference evidence="2" key="1">
    <citation type="submission" date="2016-06" db="EMBL/GenBank/DDBJ databases">
        <authorList>
            <person name="Varghese N."/>
            <person name="Submissions Spin"/>
        </authorList>
    </citation>
    <scope>NUCLEOTIDE SEQUENCE [LARGE SCALE GENOMIC DNA]</scope>
    <source>
        <strain evidence="2">DSM 43817</strain>
    </source>
</reference>
<dbReference type="EMBL" id="FMHW01000002">
    <property type="protein sequence ID" value="SCL36895.1"/>
    <property type="molecule type" value="Genomic_DNA"/>
</dbReference>
<dbReference type="SUPFAM" id="SSF46689">
    <property type="entry name" value="Homeodomain-like"/>
    <property type="match status" value="1"/>
</dbReference>
<gene>
    <name evidence="1" type="ORF">GA0074692_4484</name>
</gene>
<dbReference type="STRING" id="145854.GA0074692_4484"/>
<sequence>MTHGKVDAWETDVVVSVLEREVFSEAEAARLLRVAQSTLHYWLEGDERKGRRHKPVLRTEPRGARSVTWAEFVEAGLLREYRRTHRVPMVELRAFIDLLREQFGVPYPLADRRPYVAGKKLVLQAQAEAGLDPEYCLVAAVGNQLLLTPPSAAFVERVTWDGDVAAGWRPDPNPQSPVRILPDVRFGRPSIKGISTEVLWEQDEAGLDVEEIAETYQLDVPDVRWALAYENSQRAA</sequence>